<dbReference type="RefSeq" id="WP_027413670.1">
    <property type="nucleotide sequence ID" value="NZ_BMWS01000035.1"/>
</dbReference>
<gene>
    <name evidence="1" type="ORF">GCM10007384_36830</name>
</gene>
<keyword evidence="2" id="KW-1185">Reference proteome</keyword>
<dbReference type="PROSITE" id="PS51257">
    <property type="entry name" value="PROKAR_LIPOPROTEIN"/>
    <property type="match status" value="1"/>
</dbReference>
<evidence type="ECO:0008006" key="3">
    <source>
        <dbReference type="Google" id="ProtNLM"/>
    </source>
</evidence>
<protein>
    <recommendedName>
        <fullName evidence="3">Lipoprotein</fullName>
    </recommendedName>
</protein>
<dbReference type="EMBL" id="BMWS01000035">
    <property type="protein sequence ID" value="GGX32662.1"/>
    <property type="molecule type" value="Genomic_DNA"/>
</dbReference>
<name>A0A918JZ47_9FLAO</name>
<dbReference type="Proteomes" id="UP000601108">
    <property type="component" value="Unassembled WGS sequence"/>
</dbReference>
<evidence type="ECO:0000313" key="1">
    <source>
        <dbReference type="EMBL" id="GGX32662.1"/>
    </source>
</evidence>
<evidence type="ECO:0000313" key="2">
    <source>
        <dbReference type="Proteomes" id="UP000601108"/>
    </source>
</evidence>
<proteinExistence type="predicted"/>
<sequence length="338" mass="37854">MNKFIYHILISTLIVSCSEGDIINNDITNFDAPLENCANLNKNTFVFFKVDKTTNSTISMSFNSSTFNIRPNTSDISTTEPTTIALNGDTNQLIYREFSSNISGSDYFCSIVPPNNTNVTKELISSNGTLEISYEELESTNNTQKRFKRTLTVLNPTLESNDGISIRNEILVLGNDTIEADISIGFTGEIKNCTEAPPNTFTIYKLNEDRNKVITINFVNDFFDIIPLLENISEETPTKIVLNTTTNKITYKEFDSAIPENNIVESFCNNNIPLSINTTRKLIGNRGSIEISYVKLTPLDGKERFNRSYTLKDIILEGTGSPIQIDALLLDTEEIILK</sequence>
<organism evidence="1 2">
    <name type="scientific">Aquimarina muelleri</name>
    <dbReference type="NCBI Taxonomy" id="279356"/>
    <lineage>
        <taxon>Bacteria</taxon>
        <taxon>Pseudomonadati</taxon>
        <taxon>Bacteroidota</taxon>
        <taxon>Flavobacteriia</taxon>
        <taxon>Flavobacteriales</taxon>
        <taxon>Flavobacteriaceae</taxon>
        <taxon>Aquimarina</taxon>
    </lineage>
</organism>
<dbReference type="AlphaFoldDB" id="A0A918JZ47"/>
<reference evidence="1 2" key="1">
    <citation type="journal article" date="2014" name="Int. J. Syst. Evol. Microbiol.">
        <title>Complete genome sequence of Corynebacterium casei LMG S-19264T (=DSM 44701T), isolated from a smear-ripened cheese.</title>
        <authorList>
            <consortium name="US DOE Joint Genome Institute (JGI-PGF)"/>
            <person name="Walter F."/>
            <person name="Albersmeier A."/>
            <person name="Kalinowski J."/>
            <person name="Ruckert C."/>
        </authorList>
    </citation>
    <scope>NUCLEOTIDE SEQUENCE [LARGE SCALE GENOMIC DNA]</scope>
    <source>
        <strain evidence="1 2">KCTC 12285</strain>
    </source>
</reference>
<comment type="caution">
    <text evidence="1">The sequence shown here is derived from an EMBL/GenBank/DDBJ whole genome shotgun (WGS) entry which is preliminary data.</text>
</comment>
<accession>A0A918JZ47</accession>